<evidence type="ECO:0000256" key="1">
    <source>
        <dbReference type="SAM" id="SignalP"/>
    </source>
</evidence>
<name>A0A1I6XBQ8_9FLAO</name>
<evidence type="ECO:0008006" key="4">
    <source>
        <dbReference type="Google" id="ProtNLM"/>
    </source>
</evidence>
<feature type="chain" id="PRO_5014860883" description="Right handed beta helix region" evidence="1">
    <location>
        <begin position="21"/>
        <end position="344"/>
    </location>
</feature>
<keyword evidence="3" id="KW-1185">Reference proteome</keyword>
<sequence>MKTYYLILTAFILSASNAFAAIIVVDNNVTAPAGVYTDLQVAVTAAAAGDTILLTGSSTSYGSCNVYKQLHFKGAGYDPDKQNALHSIANIIIYNAGLGNADSTSIEGLYGTFNLQNSVTNSSLSHILITRCQGNLVINSGNYNNIQVYNNWSLAIQTYYTPNLYNCIFSNNIFQNVDIHPSSTSTVLFTNNMFISSVGSSHTIFTNNIWYGYDPQSSSNYNTYNYNLVFGATNNQFTLTGTNTGGNNFEGVNPLFVNETNLYIDDTDDLNLLATSPVKNAGTDGTDLGIYGGPHPWPEGGISGSGFMYAQEANIPQVNQMDIQNASVPLNGTLNVEIKGITNH</sequence>
<evidence type="ECO:0000313" key="3">
    <source>
        <dbReference type="Proteomes" id="UP000236454"/>
    </source>
</evidence>
<feature type="signal peptide" evidence="1">
    <location>
        <begin position="1"/>
        <end position="20"/>
    </location>
</feature>
<dbReference type="EMBL" id="FPAS01000001">
    <property type="protein sequence ID" value="SFT35735.1"/>
    <property type="molecule type" value="Genomic_DNA"/>
</dbReference>
<protein>
    <recommendedName>
        <fullName evidence="4">Right handed beta helix region</fullName>
    </recommendedName>
</protein>
<reference evidence="2 3" key="1">
    <citation type="submission" date="2016-10" db="EMBL/GenBank/DDBJ databases">
        <authorList>
            <person name="de Groot N.N."/>
        </authorList>
    </citation>
    <scope>NUCLEOTIDE SEQUENCE [LARGE SCALE GENOMIC DNA]</scope>
    <source>
        <strain evidence="2 3">CGMCC 1.7005</strain>
    </source>
</reference>
<accession>A0A1I6XBQ8</accession>
<evidence type="ECO:0000313" key="2">
    <source>
        <dbReference type="EMBL" id="SFT35735.1"/>
    </source>
</evidence>
<dbReference type="AlphaFoldDB" id="A0A1I6XBQ8"/>
<dbReference type="InterPro" id="IPR011050">
    <property type="entry name" value="Pectin_lyase_fold/virulence"/>
</dbReference>
<dbReference type="STRING" id="477690.SAMN05216474_0080"/>
<dbReference type="SUPFAM" id="SSF51126">
    <property type="entry name" value="Pectin lyase-like"/>
    <property type="match status" value="1"/>
</dbReference>
<dbReference type="RefSeq" id="WP_090244991.1">
    <property type="nucleotide sequence ID" value="NZ_FPAS01000001.1"/>
</dbReference>
<proteinExistence type="predicted"/>
<dbReference type="Proteomes" id="UP000236454">
    <property type="component" value="Unassembled WGS sequence"/>
</dbReference>
<dbReference type="OrthoDB" id="1085134at2"/>
<keyword evidence="1" id="KW-0732">Signal</keyword>
<organism evidence="2 3">
    <name type="scientific">Lishizhenia tianjinensis</name>
    <dbReference type="NCBI Taxonomy" id="477690"/>
    <lineage>
        <taxon>Bacteria</taxon>
        <taxon>Pseudomonadati</taxon>
        <taxon>Bacteroidota</taxon>
        <taxon>Flavobacteriia</taxon>
        <taxon>Flavobacteriales</taxon>
        <taxon>Crocinitomicaceae</taxon>
        <taxon>Lishizhenia</taxon>
    </lineage>
</organism>
<gene>
    <name evidence="2" type="ORF">SAMN05216474_0080</name>
</gene>